<evidence type="ECO:0000259" key="5">
    <source>
        <dbReference type="SMART" id="SM00704"/>
    </source>
</evidence>
<keyword evidence="3" id="KW-0408">Iron</keyword>
<evidence type="ECO:0000256" key="3">
    <source>
        <dbReference type="ARBA" id="ARBA00023004"/>
    </source>
</evidence>
<evidence type="ECO:0000313" key="7">
    <source>
        <dbReference type="Proteomes" id="UP000191040"/>
    </source>
</evidence>
<reference evidence="7" key="1">
    <citation type="submission" date="2017-02" db="EMBL/GenBank/DDBJ databases">
        <authorList>
            <person name="Varghese N."/>
            <person name="Submissions S."/>
        </authorList>
    </citation>
    <scope>NUCLEOTIDE SEQUENCE [LARGE SCALE GENOMIC DNA]</scope>
    <source>
        <strain evidence="7">9H-4</strain>
    </source>
</reference>
<proteinExistence type="predicted"/>
<accession>A0A1T4Z4W2</accession>
<dbReference type="Pfam" id="PF09360">
    <property type="entry name" value="zf-CDGSH"/>
    <property type="match status" value="1"/>
</dbReference>
<dbReference type="GO" id="GO:0051537">
    <property type="term" value="F:2 iron, 2 sulfur cluster binding"/>
    <property type="evidence" value="ECO:0007669"/>
    <property type="project" value="UniProtKB-KW"/>
</dbReference>
<evidence type="ECO:0000256" key="4">
    <source>
        <dbReference type="ARBA" id="ARBA00023014"/>
    </source>
</evidence>
<name>A0A1T4Z4W2_9ACTN</name>
<keyword evidence="4" id="KW-0411">Iron-sulfur</keyword>
<gene>
    <name evidence="6" type="ORF">SAMN06295964_2478</name>
</gene>
<evidence type="ECO:0000256" key="2">
    <source>
        <dbReference type="ARBA" id="ARBA00022723"/>
    </source>
</evidence>
<dbReference type="GO" id="GO:0046872">
    <property type="term" value="F:metal ion binding"/>
    <property type="evidence" value="ECO:0007669"/>
    <property type="project" value="UniProtKB-KW"/>
</dbReference>
<sequence length="71" mass="7823">MARKVDVSVVPNGPLLIRGDIGVHAPDGEVHRTERPVSAVCRCGKSASLPWCDATHQLIRTRFDEEGDRDE</sequence>
<dbReference type="GO" id="GO:0005737">
    <property type="term" value="C:cytoplasm"/>
    <property type="evidence" value="ECO:0007669"/>
    <property type="project" value="UniProtKB-ARBA"/>
</dbReference>
<dbReference type="OrthoDB" id="9800162at2"/>
<dbReference type="Gene3D" id="3.40.5.90">
    <property type="entry name" value="CDGSH iron-sulfur domain, mitoNEET-type"/>
    <property type="match status" value="1"/>
</dbReference>
<dbReference type="AlphaFoldDB" id="A0A1T4Z4W2"/>
<feature type="domain" description="Iron-binding zinc finger CDGSH type" evidence="5">
    <location>
        <begin position="18"/>
        <end position="62"/>
    </location>
</feature>
<dbReference type="RefSeq" id="WP_078700445.1">
    <property type="nucleotide sequence ID" value="NZ_LT796768.1"/>
</dbReference>
<dbReference type="STRING" id="1736691.SAMN06295964_2478"/>
<organism evidence="6 7">
    <name type="scientific">Aeromicrobium choanae</name>
    <dbReference type="NCBI Taxonomy" id="1736691"/>
    <lineage>
        <taxon>Bacteria</taxon>
        <taxon>Bacillati</taxon>
        <taxon>Actinomycetota</taxon>
        <taxon>Actinomycetes</taxon>
        <taxon>Propionibacteriales</taxon>
        <taxon>Nocardioidaceae</taxon>
        <taxon>Aeromicrobium</taxon>
    </lineage>
</organism>
<dbReference type="Proteomes" id="UP000191040">
    <property type="component" value="Chromosome I"/>
</dbReference>
<keyword evidence="1" id="KW-0001">2Fe-2S</keyword>
<keyword evidence="2" id="KW-0479">Metal-binding</keyword>
<protein>
    <submittedName>
        <fullName evidence="6">Zn-finger domain of CDGSH type-containing protein</fullName>
    </submittedName>
</protein>
<dbReference type="InterPro" id="IPR042216">
    <property type="entry name" value="MitoNEET_CISD"/>
</dbReference>
<dbReference type="EMBL" id="LT796768">
    <property type="protein sequence ID" value="SKB09092.1"/>
    <property type="molecule type" value="Genomic_DNA"/>
</dbReference>
<keyword evidence="7" id="KW-1185">Reference proteome</keyword>
<dbReference type="InterPro" id="IPR018967">
    <property type="entry name" value="FeS-contain_CDGSH-typ"/>
</dbReference>
<dbReference type="SMART" id="SM00704">
    <property type="entry name" value="ZnF_CDGSH"/>
    <property type="match status" value="1"/>
</dbReference>
<evidence type="ECO:0000256" key="1">
    <source>
        <dbReference type="ARBA" id="ARBA00022714"/>
    </source>
</evidence>
<evidence type="ECO:0000313" key="6">
    <source>
        <dbReference type="EMBL" id="SKB09092.1"/>
    </source>
</evidence>